<keyword evidence="5 8" id="KW-0812">Transmembrane</keyword>
<dbReference type="GO" id="GO:0005886">
    <property type="term" value="C:plasma membrane"/>
    <property type="evidence" value="ECO:0007669"/>
    <property type="project" value="UniProtKB-SubCell"/>
</dbReference>
<dbReference type="RefSeq" id="WP_146959202.1">
    <property type="nucleotide sequence ID" value="NZ_CP042467.1"/>
</dbReference>
<evidence type="ECO:0000256" key="2">
    <source>
        <dbReference type="ARBA" id="ARBA00007362"/>
    </source>
</evidence>
<keyword evidence="3" id="KW-0813">Transport</keyword>
<evidence type="ECO:0000256" key="6">
    <source>
        <dbReference type="ARBA" id="ARBA00022989"/>
    </source>
</evidence>
<dbReference type="PANTHER" id="PTHR22911:SF137">
    <property type="entry name" value="SOLUTE CARRIER FAMILY 35 MEMBER G2-RELATED"/>
    <property type="match status" value="1"/>
</dbReference>
<feature type="transmembrane region" description="Helical" evidence="8">
    <location>
        <begin position="149"/>
        <end position="165"/>
    </location>
</feature>
<dbReference type="NCBIfam" id="TIGR00688">
    <property type="entry name" value="rarD"/>
    <property type="match status" value="1"/>
</dbReference>
<feature type="transmembrane region" description="Helical" evidence="8">
    <location>
        <begin position="177"/>
        <end position="195"/>
    </location>
</feature>
<evidence type="ECO:0000313" key="10">
    <source>
        <dbReference type="EMBL" id="QED27517.1"/>
    </source>
</evidence>
<feature type="domain" description="EamA" evidence="9">
    <location>
        <begin position="9"/>
        <end position="140"/>
    </location>
</feature>
<dbReference type="PANTHER" id="PTHR22911">
    <property type="entry name" value="ACYL-MALONYL CONDENSING ENZYME-RELATED"/>
    <property type="match status" value="1"/>
</dbReference>
<evidence type="ECO:0000256" key="4">
    <source>
        <dbReference type="ARBA" id="ARBA00022475"/>
    </source>
</evidence>
<name>A0A5B8XQW3_9DELT</name>
<keyword evidence="4" id="KW-1003">Cell membrane</keyword>
<evidence type="ECO:0000256" key="1">
    <source>
        <dbReference type="ARBA" id="ARBA00004651"/>
    </source>
</evidence>
<dbReference type="Proteomes" id="UP000321595">
    <property type="component" value="Chromosome"/>
</dbReference>
<dbReference type="InterPro" id="IPR037185">
    <property type="entry name" value="EmrE-like"/>
</dbReference>
<evidence type="ECO:0000256" key="7">
    <source>
        <dbReference type="ARBA" id="ARBA00023136"/>
    </source>
</evidence>
<accession>A0A5B8XQW3</accession>
<dbReference type="SUPFAM" id="SSF103481">
    <property type="entry name" value="Multidrug resistance efflux transporter EmrE"/>
    <property type="match status" value="2"/>
</dbReference>
<keyword evidence="7 8" id="KW-0472">Membrane</keyword>
<feature type="transmembrane region" description="Helical" evidence="8">
    <location>
        <begin position="9"/>
        <end position="27"/>
    </location>
</feature>
<dbReference type="KEGG" id="bbae:FRD01_09740"/>
<gene>
    <name evidence="10" type="primary">rarD</name>
    <name evidence="10" type="ORF">FRD01_09740</name>
</gene>
<dbReference type="InterPro" id="IPR000620">
    <property type="entry name" value="EamA_dom"/>
</dbReference>
<protein>
    <submittedName>
        <fullName evidence="10">EamA family transporter RarD</fullName>
    </submittedName>
</protein>
<feature type="transmembrane region" description="Helical" evidence="8">
    <location>
        <begin position="39"/>
        <end position="58"/>
    </location>
</feature>
<dbReference type="EMBL" id="CP042467">
    <property type="protein sequence ID" value="QED27517.1"/>
    <property type="molecule type" value="Genomic_DNA"/>
</dbReference>
<evidence type="ECO:0000259" key="9">
    <source>
        <dbReference type="Pfam" id="PF00892"/>
    </source>
</evidence>
<organism evidence="10 11">
    <name type="scientific">Microvenator marinus</name>
    <dbReference type="NCBI Taxonomy" id="2600177"/>
    <lineage>
        <taxon>Bacteria</taxon>
        <taxon>Deltaproteobacteria</taxon>
        <taxon>Bradymonadales</taxon>
        <taxon>Microvenatoraceae</taxon>
        <taxon>Microvenator</taxon>
    </lineage>
</organism>
<proteinExistence type="inferred from homology"/>
<feature type="transmembrane region" description="Helical" evidence="8">
    <location>
        <begin position="238"/>
        <end position="258"/>
    </location>
</feature>
<feature type="transmembrane region" description="Helical" evidence="8">
    <location>
        <begin position="126"/>
        <end position="143"/>
    </location>
</feature>
<sequence>MSTSESKGGLLFALGAYLMWGVFPIYWKFLIDIPALNILAHRMVWSLAFLLVLLTVRSRWSWISKLNRKVVFAYFGASLFLAANWGTYIWAVNAGFVVETALGYFINPLINVVFGALVLGERPRKGQWIAILLAAMGVFHLAFLYGQVPWIALILASTFGLYGLIKKMSPLGALESVTLESALLFIPALGFIIWSEMEHSYFLGGDGLTQTLLALSGVATMLPLLCFAAAVRRLTLTVLGVMQYIAPTLQFLIGVLLYNEPMDATRLVGFILIWTALAVFSVEGILTRRARMAKQEALVDQGQNMV</sequence>
<evidence type="ECO:0000256" key="5">
    <source>
        <dbReference type="ARBA" id="ARBA00022692"/>
    </source>
</evidence>
<evidence type="ECO:0000256" key="8">
    <source>
        <dbReference type="SAM" id="Phobius"/>
    </source>
</evidence>
<comment type="subcellular location">
    <subcellularLocation>
        <location evidence="1">Cell membrane</location>
        <topology evidence="1">Multi-pass membrane protein</topology>
    </subcellularLocation>
</comment>
<feature type="transmembrane region" description="Helical" evidence="8">
    <location>
        <begin position="102"/>
        <end position="119"/>
    </location>
</feature>
<dbReference type="OrthoDB" id="369870at2"/>
<keyword evidence="6 8" id="KW-1133">Transmembrane helix</keyword>
<dbReference type="Pfam" id="PF00892">
    <property type="entry name" value="EamA"/>
    <property type="match status" value="1"/>
</dbReference>
<evidence type="ECO:0000313" key="11">
    <source>
        <dbReference type="Proteomes" id="UP000321595"/>
    </source>
</evidence>
<dbReference type="InterPro" id="IPR004626">
    <property type="entry name" value="RarD"/>
</dbReference>
<evidence type="ECO:0000256" key="3">
    <source>
        <dbReference type="ARBA" id="ARBA00022448"/>
    </source>
</evidence>
<feature type="transmembrane region" description="Helical" evidence="8">
    <location>
        <begin position="70"/>
        <end position="90"/>
    </location>
</feature>
<dbReference type="AlphaFoldDB" id="A0A5B8XQW3"/>
<feature type="transmembrane region" description="Helical" evidence="8">
    <location>
        <begin position="207"/>
        <end position="231"/>
    </location>
</feature>
<keyword evidence="11" id="KW-1185">Reference proteome</keyword>
<reference evidence="10 11" key="1">
    <citation type="submission" date="2019-08" db="EMBL/GenBank/DDBJ databases">
        <authorList>
            <person name="Liang Q."/>
        </authorList>
    </citation>
    <scope>NUCLEOTIDE SEQUENCE [LARGE SCALE GENOMIC DNA]</scope>
    <source>
        <strain evidence="10 11">V1718</strain>
    </source>
</reference>
<comment type="similarity">
    <text evidence="2">Belongs to the EamA transporter family.</text>
</comment>
<feature type="transmembrane region" description="Helical" evidence="8">
    <location>
        <begin position="264"/>
        <end position="286"/>
    </location>
</feature>